<protein>
    <submittedName>
        <fullName evidence="1">Uncharacterized protein</fullName>
    </submittedName>
</protein>
<dbReference type="EMBL" id="MWQY01000022">
    <property type="protein sequence ID" value="ORC32630.1"/>
    <property type="molecule type" value="Genomic_DNA"/>
</dbReference>
<gene>
    <name evidence="1" type="ORF">B4O97_16330</name>
</gene>
<evidence type="ECO:0000313" key="1">
    <source>
        <dbReference type="EMBL" id="ORC32630.1"/>
    </source>
</evidence>
<reference evidence="1 2" key="1">
    <citation type="submission" date="2017-03" db="EMBL/GenBank/DDBJ databases">
        <title>Draft Genome sequence of Marispirochaeta sp. strain JC444.</title>
        <authorList>
            <person name="Shivani Y."/>
            <person name="Subhash Y."/>
            <person name="Sasikala C."/>
            <person name="Ramana C."/>
        </authorList>
    </citation>
    <scope>NUCLEOTIDE SEQUENCE [LARGE SCALE GENOMIC DNA]</scope>
    <source>
        <strain evidence="1 2">JC444</strain>
    </source>
</reference>
<dbReference type="AlphaFoldDB" id="A0A1Y1RUH3"/>
<sequence length="170" mass="19726">MLVSSCIFLYNSYSEEIMKIRLNFAKLSDEIGISLRRMSIISDIHWTDFRRFVKTGRIPLQLAIKLEAALFLNAKRNSSEQHKIMIGRDRSVRIKAPDFPDDRNKLDPSQEGISELSLAFHRLTLRLYRDYDLEQKCNCTTILDDLESASEYTRLKARVLLSKVTVKSLP</sequence>
<name>A0A1Y1RUH3_9SPIO</name>
<dbReference type="Proteomes" id="UP000192343">
    <property type="component" value="Unassembled WGS sequence"/>
</dbReference>
<evidence type="ECO:0000313" key="2">
    <source>
        <dbReference type="Proteomes" id="UP000192343"/>
    </source>
</evidence>
<proteinExistence type="predicted"/>
<comment type="caution">
    <text evidence="1">The sequence shown here is derived from an EMBL/GenBank/DDBJ whole genome shotgun (WGS) entry which is preliminary data.</text>
</comment>
<accession>A0A1Y1RUH3</accession>
<organism evidence="1 2">
    <name type="scientific">Marispirochaeta aestuarii</name>
    <dbReference type="NCBI Taxonomy" id="1963862"/>
    <lineage>
        <taxon>Bacteria</taxon>
        <taxon>Pseudomonadati</taxon>
        <taxon>Spirochaetota</taxon>
        <taxon>Spirochaetia</taxon>
        <taxon>Spirochaetales</taxon>
        <taxon>Spirochaetaceae</taxon>
        <taxon>Marispirochaeta</taxon>
    </lineage>
</organism>
<keyword evidence="2" id="KW-1185">Reference proteome</keyword>
<dbReference type="STRING" id="1963862.B4O97_16330"/>